<evidence type="ECO:0000313" key="1">
    <source>
        <dbReference type="EMBL" id="KAE9524247.1"/>
    </source>
</evidence>
<reference evidence="1 2" key="1">
    <citation type="submission" date="2019-08" db="EMBL/GenBank/DDBJ databases">
        <title>The genome of the soybean aphid Biotype 1, its phylome, world population structure and adaptation to the North American continent.</title>
        <authorList>
            <person name="Giordano R."/>
            <person name="Donthu R.K."/>
            <person name="Hernandez A.G."/>
            <person name="Wright C.L."/>
            <person name="Zimin A.V."/>
        </authorList>
    </citation>
    <scope>NUCLEOTIDE SEQUENCE [LARGE SCALE GENOMIC DNA]</scope>
    <source>
        <tissue evidence="1">Whole aphids</tissue>
    </source>
</reference>
<comment type="caution">
    <text evidence="1">The sequence shown here is derived from an EMBL/GenBank/DDBJ whole genome shotgun (WGS) entry which is preliminary data.</text>
</comment>
<evidence type="ECO:0000313" key="2">
    <source>
        <dbReference type="Proteomes" id="UP000475862"/>
    </source>
</evidence>
<proteinExistence type="predicted"/>
<organism evidence="1 2">
    <name type="scientific">Aphis glycines</name>
    <name type="common">Soybean aphid</name>
    <dbReference type="NCBI Taxonomy" id="307491"/>
    <lineage>
        <taxon>Eukaryota</taxon>
        <taxon>Metazoa</taxon>
        <taxon>Ecdysozoa</taxon>
        <taxon>Arthropoda</taxon>
        <taxon>Hexapoda</taxon>
        <taxon>Insecta</taxon>
        <taxon>Pterygota</taxon>
        <taxon>Neoptera</taxon>
        <taxon>Paraneoptera</taxon>
        <taxon>Hemiptera</taxon>
        <taxon>Sternorrhyncha</taxon>
        <taxon>Aphidomorpha</taxon>
        <taxon>Aphidoidea</taxon>
        <taxon>Aphididae</taxon>
        <taxon>Aphidini</taxon>
        <taxon>Aphis</taxon>
        <taxon>Aphis</taxon>
    </lineage>
</organism>
<accession>A0A6G0T2W7</accession>
<name>A0A6G0T2W7_APHGL</name>
<sequence length="325" mass="38632">MNLIKIIEKGVKKKPEIAKDFVIPTILSRIALIVEQCVSHKFVGHTIQNTVIRVLNSKRVIYGDWRHTYLYSCRFKLTQTIEAQVAIVKCTKLRDILLDNDSEESDECIDFIMIVHAYVIVLSQNGITVEQREKNVIVHIKIYDNIIFFNDKRIRRNLESFRVSAKIIFVANEHNISITFQNNTYSKQFPTVFKKMRKTKKLKKESKKSIFVISVYSSNFYEICQNHENLQVKKFNTKFSIIFPSSSCRENSKHHYMKHFKCILENFTIWLTIIIKELKFWCIQAIKTQTTFFTNYWKLYPRLTNHFHSESFFEYNDTYLSLDSN</sequence>
<keyword evidence="2" id="KW-1185">Reference proteome</keyword>
<dbReference type="EMBL" id="VYZN01000070">
    <property type="protein sequence ID" value="KAE9524247.1"/>
    <property type="molecule type" value="Genomic_DNA"/>
</dbReference>
<gene>
    <name evidence="1" type="ORF">AGLY_015286</name>
</gene>
<protein>
    <submittedName>
        <fullName evidence="1">Uncharacterized protein</fullName>
    </submittedName>
</protein>
<dbReference type="AlphaFoldDB" id="A0A6G0T2W7"/>
<dbReference type="Proteomes" id="UP000475862">
    <property type="component" value="Unassembled WGS sequence"/>
</dbReference>